<dbReference type="RefSeq" id="WP_084036555.1">
    <property type="nucleotide sequence ID" value="NZ_CP066007.1"/>
</dbReference>
<dbReference type="GeneID" id="92760867"/>
<dbReference type="AlphaFoldDB" id="A0A7T4EH77"/>
<dbReference type="Proteomes" id="UP000596145">
    <property type="component" value="Chromosome"/>
</dbReference>
<keyword evidence="1" id="KW-0533">Nickel</keyword>
<dbReference type="OrthoDB" id="288014at2"/>
<gene>
    <name evidence="4" type="ORF">I6I10_05220</name>
</gene>
<dbReference type="GO" id="GO:0016151">
    <property type="term" value="F:nickel cation binding"/>
    <property type="evidence" value="ECO:0007669"/>
    <property type="project" value="InterPro"/>
</dbReference>
<proteinExistence type="predicted"/>
<dbReference type="EMBL" id="CP066007">
    <property type="protein sequence ID" value="QQB47299.1"/>
    <property type="molecule type" value="Genomic_DNA"/>
</dbReference>
<protein>
    <submittedName>
        <fullName evidence="4">Hydrogenase maturation nickel metallochaperone HypA</fullName>
    </submittedName>
</protein>
<dbReference type="Gene3D" id="3.30.2320.80">
    <property type="match status" value="1"/>
</dbReference>
<accession>A0A7T4EH77</accession>
<dbReference type="GO" id="GO:0008270">
    <property type="term" value="F:zinc ion binding"/>
    <property type="evidence" value="ECO:0007669"/>
    <property type="project" value="TreeGrafter"/>
</dbReference>
<keyword evidence="3" id="KW-0862">Zinc</keyword>
<dbReference type="Pfam" id="PF01155">
    <property type="entry name" value="HypA"/>
    <property type="match status" value="1"/>
</dbReference>
<name>A0A7T4EH77_9CORY</name>
<sequence length="110" mass="11870">MHEVALSEQLARVVSRAACGRPVTAIRLDIGALRQVVPETLVHAWTFVSARSGLGGSTLIINEIDAVVECENGHTRVLRGVPDVTCHRCEAPTRVIAGNEFRVVSIDVKT</sequence>
<evidence type="ECO:0000256" key="1">
    <source>
        <dbReference type="ARBA" id="ARBA00022596"/>
    </source>
</evidence>
<dbReference type="InterPro" id="IPR000688">
    <property type="entry name" value="HypA/HybF"/>
</dbReference>
<evidence type="ECO:0000256" key="2">
    <source>
        <dbReference type="ARBA" id="ARBA00022723"/>
    </source>
</evidence>
<evidence type="ECO:0000313" key="4">
    <source>
        <dbReference type="EMBL" id="QQB47299.1"/>
    </source>
</evidence>
<dbReference type="GO" id="GO:0051604">
    <property type="term" value="P:protein maturation"/>
    <property type="evidence" value="ECO:0007669"/>
    <property type="project" value="InterPro"/>
</dbReference>
<keyword evidence="2" id="KW-0479">Metal-binding</keyword>
<evidence type="ECO:0000313" key="5">
    <source>
        <dbReference type="Proteomes" id="UP000596145"/>
    </source>
</evidence>
<evidence type="ECO:0000256" key="3">
    <source>
        <dbReference type="ARBA" id="ARBA00022833"/>
    </source>
</evidence>
<dbReference type="PANTHER" id="PTHR34535:SF3">
    <property type="entry name" value="HYDROGENASE MATURATION FACTOR HYPA"/>
    <property type="match status" value="1"/>
</dbReference>
<reference evidence="4 5" key="1">
    <citation type="submission" date="2020-12" db="EMBL/GenBank/DDBJ databases">
        <title>FDA dAtabase for Regulatory Grade micrObial Sequences (FDA-ARGOS): Supporting development and validation of Infectious Disease Dx tests.</title>
        <authorList>
            <person name="Sproer C."/>
            <person name="Gronow S."/>
            <person name="Severitt S."/>
            <person name="Schroder I."/>
            <person name="Tallon L."/>
            <person name="Sadzewicz L."/>
            <person name="Zhao X."/>
            <person name="Boylan J."/>
            <person name="Ott S."/>
            <person name="Bowen H."/>
            <person name="Vavikolanu K."/>
            <person name="Mehta A."/>
            <person name="Aluvathingal J."/>
            <person name="Nadendla S."/>
            <person name="Lowell S."/>
            <person name="Myers T."/>
            <person name="Yan Y."/>
            <person name="Sichtig H."/>
        </authorList>
    </citation>
    <scope>NUCLEOTIDE SEQUENCE [LARGE SCALE GENOMIC DNA]</scope>
    <source>
        <strain evidence="4 5">FDAARGOS_1053</strain>
    </source>
</reference>
<organism evidence="4 5">
    <name type="scientific">Corynebacterium glucuronolyticum</name>
    <dbReference type="NCBI Taxonomy" id="39791"/>
    <lineage>
        <taxon>Bacteria</taxon>
        <taxon>Bacillati</taxon>
        <taxon>Actinomycetota</taxon>
        <taxon>Actinomycetes</taxon>
        <taxon>Mycobacteriales</taxon>
        <taxon>Corynebacteriaceae</taxon>
        <taxon>Corynebacterium</taxon>
    </lineage>
</organism>
<dbReference type="PANTHER" id="PTHR34535">
    <property type="entry name" value="HYDROGENASE MATURATION FACTOR HYPA"/>
    <property type="match status" value="1"/>
</dbReference>